<dbReference type="Proteomes" id="UP001145742">
    <property type="component" value="Unassembled WGS sequence"/>
</dbReference>
<comment type="caution">
    <text evidence="1">The sequence shown here is derived from an EMBL/GenBank/DDBJ whole genome shotgun (WGS) entry which is preliminary data.</text>
</comment>
<organism evidence="1 2">
    <name type="scientific">Willisornis vidua</name>
    <name type="common">Xingu scale-backed antbird</name>
    <dbReference type="NCBI Taxonomy" id="1566151"/>
    <lineage>
        <taxon>Eukaryota</taxon>
        <taxon>Metazoa</taxon>
        <taxon>Chordata</taxon>
        <taxon>Craniata</taxon>
        <taxon>Vertebrata</taxon>
        <taxon>Euteleostomi</taxon>
        <taxon>Archelosauria</taxon>
        <taxon>Archosauria</taxon>
        <taxon>Dinosauria</taxon>
        <taxon>Saurischia</taxon>
        <taxon>Theropoda</taxon>
        <taxon>Coelurosauria</taxon>
        <taxon>Aves</taxon>
        <taxon>Neognathae</taxon>
        <taxon>Neoaves</taxon>
        <taxon>Telluraves</taxon>
        <taxon>Australaves</taxon>
        <taxon>Passeriformes</taxon>
        <taxon>Thamnophilidae</taxon>
        <taxon>Willisornis</taxon>
    </lineage>
</organism>
<reference evidence="1" key="1">
    <citation type="submission" date="2019-10" db="EMBL/GenBank/DDBJ databases">
        <authorList>
            <person name="Soares A.E.R."/>
            <person name="Aleixo A."/>
            <person name="Schneider P."/>
            <person name="Miyaki C.Y."/>
            <person name="Schneider M.P."/>
            <person name="Mello C."/>
            <person name="Vasconcelos A.T.R."/>
        </authorList>
    </citation>
    <scope>NUCLEOTIDE SEQUENCE</scope>
    <source>
        <tissue evidence="1">Muscle</tissue>
    </source>
</reference>
<evidence type="ECO:0000313" key="1">
    <source>
        <dbReference type="EMBL" id="KAJ7407522.1"/>
    </source>
</evidence>
<dbReference type="EMBL" id="WHWB01034598">
    <property type="protein sequence ID" value="KAJ7407522.1"/>
    <property type="molecule type" value="Genomic_DNA"/>
</dbReference>
<protein>
    <submittedName>
        <fullName evidence="1">Uncharacterized protein</fullName>
    </submittedName>
</protein>
<proteinExistence type="predicted"/>
<name>A0ABQ9CWB1_9PASS</name>
<sequence>MHQYRLGADLLENSSAEKQLGLLVDGKLSMSQQFVPVAKKANGTLGCIRKSSASRLREVILPLYSALVRPHLECCVQLWAPQYKRDMELLEEVQQGTTKMIKELEHISYEKG</sequence>
<keyword evidence="2" id="KW-1185">Reference proteome</keyword>
<evidence type="ECO:0000313" key="2">
    <source>
        <dbReference type="Proteomes" id="UP001145742"/>
    </source>
</evidence>
<accession>A0ABQ9CWB1</accession>
<gene>
    <name evidence="1" type="ORF">WISP_125897</name>
</gene>
<dbReference type="PANTHER" id="PTHR33332">
    <property type="entry name" value="REVERSE TRANSCRIPTASE DOMAIN-CONTAINING PROTEIN"/>
    <property type="match status" value="1"/>
</dbReference>